<accession>A0A117LU37</accession>
<feature type="transmembrane region" description="Helical" evidence="1">
    <location>
        <begin position="105"/>
        <end position="124"/>
    </location>
</feature>
<keyword evidence="1" id="KW-1133">Transmembrane helix</keyword>
<evidence type="ECO:0000313" key="3">
    <source>
        <dbReference type="Proteomes" id="UP000053469"/>
    </source>
</evidence>
<reference evidence="3" key="1">
    <citation type="journal article" date="2015" name="MBio">
        <title>Genome-Resolved Metagenomic Analysis Reveals Roles for Candidate Phyla and Other Microbial Community Members in Biogeochemical Transformations in Oil Reservoirs.</title>
        <authorList>
            <person name="Hu P."/>
            <person name="Tom L."/>
            <person name="Singh A."/>
            <person name="Thomas B.C."/>
            <person name="Baker B.J."/>
            <person name="Piceno Y.M."/>
            <person name="Andersen G.L."/>
            <person name="Banfield J.F."/>
        </authorList>
    </citation>
    <scope>NUCLEOTIDE SEQUENCE [LARGE SCALE GENOMIC DNA]</scope>
</reference>
<feature type="transmembrane region" description="Helical" evidence="1">
    <location>
        <begin position="131"/>
        <end position="154"/>
    </location>
</feature>
<evidence type="ECO:0000256" key="1">
    <source>
        <dbReference type="SAM" id="Phobius"/>
    </source>
</evidence>
<name>A0A117LU37_9BACT</name>
<organism evidence="2 3">
    <name type="scientific">candidate division WS6 bacterium 36_33</name>
    <dbReference type="NCBI Taxonomy" id="1641388"/>
    <lineage>
        <taxon>Bacteria</taxon>
        <taxon>Candidatus Dojkabacteria</taxon>
    </lineage>
</organism>
<evidence type="ECO:0000313" key="2">
    <source>
        <dbReference type="EMBL" id="KUK67507.1"/>
    </source>
</evidence>
<feature type="transmembrane region" description="Helical" evidence="1">
    <location>
        <begin position="35"/>
        <end position="58"/>
    </location>
</feature>
<protein>
    <submittedName>
        <fullName evidence="2">Transmembrane(S)protein</fullName>
    </submittedName>
</protein>
<feature type="transmembrane region" description="Helical" evidence="1">
    <location>
        <begin position="190"/>
        <end position="211"/>
    </location>
</feature>
<dbReference type="EMBL" id="LGGI01000006">
    <property type="protein sequence ID" value="KUK67507.1"/>
    <property type="molecule type" value="Genomic_DNA"/>
</dbReference>
<keyword evidence="1 2" id="KW-0812">Transmembrane</keyword>
<feature type="transmembrane region" description="Helical" evidence="1">
    <location>
        <begin position="217"/>
        <end position="237"/>
    </location>
</feature>
<gene>
    <name evidence="2" type="ORF">XD87_0087</name>
</gene>
<sequence>MKYKLKIKNDILYLFLLLTVTQFFNYSVLRAPLRFLVLLGVVGLLLLETWFIRAFSIYSGKKVSKYSDVIIRISLKDRFFGYFILPAIFYVSLLFFLFFNRNEMLGYVVLAGCMVLLLVLFLNVKSSLNKLYSLAIATRAIFDFICITIFYLLLNSYIRIGFGIEMFTILTILSSLVLLVFVLKIHNRLGFIEFLVSILSSLVVSLFTIFFWNYNIFVIPAVGALAFYLIISIWNIRFSGKIKFVDYLIPFLYVAIAIILVLNI</sequence>
<feature type="transmembrane region" description="Helical" evidence="1">
    <location>
        <begin position="12"/>
        <end position="29"/>
    </location>
</feature>
<dbReference type="AlphaFoldDB" id="A0A117LU37"/>
<comment type="caution">
    <text evidence="2">The sequence shown here is derived from an EMBL/GenBank/DDBJ whole genome shotgun (WGS) entry which is preliminary data.</text>
</comment>
<keyword evidence="1" id="KW-0472">Membrane</keyword>
<feature type="transmembrane region" description="Helical" evidence="1">
    <location>
        <begin position="160"/>
        <end position="183"/>
    </location>
</feature>
<dbReference type="Proteomes" id="UP000053469">
    <property type="component" value="Unassembled WGS sequence"/>
</dbReference>
<feature type="transmembrane region" description="Helical" evidence="1">
    <location>
        <begin position="244"/>
        <end position="262"/>
    </location>
</feature>
<feature type="transmembrane region" description="Helical" evidence="1">
    <location>
        <begin position="79"/>
        <end position="99"/>
    </location>
</feature>
<proteinExistence type="predicted"/>